<dbReference type="Pfam" id="PF14031">
    <property type="entry name" value="D-ser_dehydrat"/>
    <property type="match status" value="1"/>
</dbReference>
<dbReference type="PANTHER" id="PTHR28004">
    <property type="entry name" value="ZGC:162816-RELATED"/>
    <property type="match status" value="1"/>
</dbReference>
<evidence type="ECO:0000313" key="5">
    <source>
        <dbReference type="Proteomes" id="UP000228945"/>
    </source>
</evidence>
<sequence length="432" mass="47288">MTLIAQKLDLTDLRAAPLPSRGKGLPLAAAGVRRGDVVRQGWRALRDLPTPFCLIRRSALDHNRRVMGDYLRRAGVELCPHGKTTLAPQLLALQAEDGAWGFTAATIDHLRLYRDHGITRIIFANQLVDPLAIRFLASELDRDPAFEVSVLVDGQDGLDLLRREIGQRRKARPLGVLVEMGAAGGRTGVRDPHAALELARCIAASPGLELRGVETYEGAFAGADKPEISRRVGELLNETARLANATSAEGLFAVRRPIVTAGGSSHFEQVVRVLRARLDFDAEIVLRSGCYLTDDHGFYAASRTDGGSGLAIAEPFKPALEVWGHVQSRPQPDLSILTLGKRDVSYDLGLPVPILWAPADGDERPRPIGDGFEVLRLNDQHAYLRTPPDHPLRAGDRVGVGVSHPCTTFDKWRFLALVDDDGRIEEIVETFF</sequence>
<reference evidence="4 5" key="1">
    <citation type="submission" date="2017-10" db="EMBL/GenBank/DDBJ databases">
        <title>Genome sequence of Caulobacter mirabilis FWC38.</title>
        <authorList>
            <person name="Fiebig A."/>
            <person name="Crosson S."/>
        </authorList>
    </citation>
    <scope>NUCLEOTIDE SEQUENCE [LARGE SCALE GENOMIC DNA]</scope>
    <source>
        <strain evidence="4 5">FWC 38</strain>
    </source>
</reference>
<evidence type="ECO:0000259" key="3">
    <source>
        <dbReference type="SMART" id="SM01119"/>
    </source>
</evidence>
<gene>
    <name evidence="4" type="ORF">CSW64_13590</name>
</gene>
<dbReference type="Pfam" id="PF01168">
    <property type="entry name" value="Ala_racemase_N"/>
    <property type="match status" value="1"/>
</dbReference>
<evidence type="ECO:0000256" key="2">
    <source>
        <dbReference type="ARBA" id="ARBA00023239"/>
    </source>
</evidence>
<dbReference type="InterPro" id="IPR051466">
    <property type="entry name" value="D-amino_acid_metab_enzyme"/>
</dbReference>
<dbReference type="PANTHER" id="PTHR28004:SF8">
    <property type="entry name" value="D-SERINE DEAMINASE"/>
    <property type="match status" value="1"/>
</dbReference>
<evidence type="ECO:0000256" key="1">
    <source>
        <dbReference type="ARBA" id="ARBA00005323"/>
    </source>
</evidence>
<dbReference type="Proteomes" id="UP000228945">
    <property type="component" value="Chromosome"/>
</dbReference>
<accession>A0A2D2AZF4</accession>
<dbReference type="InterPro" id="IPR001608">
    <property type="entry name" value="Ala_racemase_N"/>
</dbReference>
<comment type="similarity">
    <text evidence="1">Belongs to the DSD1 family.</text>
</comment>
<keyword evidence="2" id="KW-0456">Lyase</keyword>
<protein>
    <submittedName>
        <fullName evidence="4">Amino acid aldolase</fullName>
    </submittedName>
</protein>
<dbReference type="AlphaFoldDB" id="A0A2D2AZF4"/>
<evidence type="ECO:0000313" key="4">
    <source>
        <dbReference type="EMBL" id="ATQ43372.1"/>
    </source>
</evidence>
<dbReference type="OrthoDB" id="9811417at2"/>
<organism evidence="4 5">
    <name type="scientific">Caulobacter mirabilis</name>
    <dbReference type="NCBI Taxonomy" id="69666"/>
    <lineage>
        <taxon>Bacteria</taxon>
        <taxon>Pseudomonadati</taxon>
        <taxon>Pseudomonadota</taxon>
        <taxon>Alphaproteobacteria</taxon>
        <taxon>Caulobacterales</taxon>
        <taxon>Caulobacteraceae</taxon>
        <taxon>Caulobacter</taxon>
    </lineage>
</organism>
<dbReference type="InterPro" id="IPR042208">
    <property type="entry name" value="D-ser_dehydrat-like_sf"/>
</dbReference>
<keyword evidence="5" id="KW-1185">Reference proteome</keyword>
<dbReference type="Gene3D" id="3.20.20.10">
    <property type="entry name" value="Alanine racemase"/>
    <property type="match status" value="1"/>
</dbReference>
<dbReference type="GO" id="GO:0016829">
    <property type="term" value="F:lyase activity"/>
    <property type="evidence" value="ECO:0007669"/>
    <property type="project" value="UniProtKB-KW"/>
</dbReference>
<dbReference type="InterPro" id="IPR029066">
    <property type="entry name" value="PLP-binding_barrel"/>
</dbReference>
<dbReference type="SMART" id="SM01119">
    <property type="entry name" value="D-ser_dehydrat"/>
    <property type="match status" value="1"/>
</dbReference>
<name>A0A2D2AZF4_9CAUL</name>
<proteinExistence type="inferred from homology"/>
<feature type="domain" description="D-serine dehydratase-like" evidence="3">
    <location>
        <begin position="319"/>
        <end position="419"/>
    </location>
</feature>
<dbReference type="InterPro" id="IPR026956">
    <property type="entry name" value="D-ser_dehydrat-like_dom"/>
</dbReference>
<dbReference type="EMBL" id="CP024201">
    <property type="protein sequence ID" value="ATQ43372.1"/>
    <property type="molecule type" value="Genomic_DNA"/>
</dbReference>
<dbReference type="SUPFAM" id="SSF51419">
    <property type="entry name" value="PLP-binding barrel"/>
    <property type="match status" value="1"/>
</dbReference>
<dbReference type="KEGG" id="cmb:CSW64_13590"/>
<dbReference type="Gene3D" id="2.40.37.20">
    <property type="entry name" value="D-serine dehydratase-like domain"/>
    <property type="match status" value="1"/>
</dbReference>
<dbReference type="RefSeq" id="WP_099622623.1">
    <property type="nucleotide sequence ID" value="NZ_CP024201.1"/>
</dbReference>